<gene>
    <name evidence="1" type="ORF">MNBD_GAMMA20-1190</name>
</gene>
<proteinExistence type="predicted"/>
<protein>
    <submittedName>
        <fullName evidence="1">Uncharacterized protein</fullName>
    </submittedName>
</protein>
<sequence length="44" mass="4908">MVGFVGVRKLTTNLQNSDNFVNLMAVEADPFVQQLSLFATEKSF</sequence>
<accession>A0A3B1A192</accession>
<dbReference type="EMBL" id="UOFU01000037">
    <property type="protein sequence ID" value="VAW93893.1"/>
    <property type="molecule type" value="Genomic_DNA"/>
</dbReference>
<dbReference type="AlphaFoldDB" id="A0A3B1A192"/>
<reference evidence="1" key="1">
    <citation type="submission" date="2018-06" db="EMBL/GenBank/DDBJ databases">
        <authorList>
            <person name="Zhirakovskaya E."/>
        </authorList>
    </citation>
    <scope>NUCLEOTIDE SEQUENCE</scope>
</reference>
<name>A0A3B1A192_9ZZZZ</name>
<organism evidence="1">
    <name type="scientific">hydrothermal vent metagenome</name>
    <dbReference type="NCBI Taxonomy" id="652676"/>
    <lineage>
        <taxon>unclassified sequences</taxon>
        <taxon>metagenomes</taxon>
        <taxon>ecological metagenomes</taxon>
    </lineage>
</organism>
<evidence type="ECO:0000313" key="1">
    <source>
        <dbReference type="EMBL" id="VAW93893.1"/>
    </source>
</evidence>